<feature type="compositionally biased region" description="Polar residues" evidence="1">
    <location>
        <begin position="77"/>
        <end position="86"/>
    </location>
</feature>
<evidence type="ECO:0000313" key="2">
    <source>
        <dbReference type="EMBL" id="VDC66955.1"/>
    </source>
</evidence>
<evidence type="ECO:0000256" key="1">
    <source>
        <dbReference type="SAM" id="MobiDB-lite"/>
    </source>
</evidence>
<feature type="region of interest" description="Disordered" evidence="1">
    <location>
        <begin position="1"/>
        <end position="34"/>
    </location>
</feature>
<proteinExistence type="predicted"/>
<organism evidence="2">
    <name type="scientific">Brassica campestris</name>
    <name type="common">Field mustard</name>
    <dbReference type="NCBI Taxonomy" id="3711"/>
    <lineage>
        <taxon>Eukaryota</taxon>
        <taxon>Viridiplantae</taxon>
        <taxon>Streptophyta</taxon>
        <taxon>Embryophyta</taxon>
        <taxon>Tracheophyta</taxon>
        <taxon>Spermatophyta</taxon>
        <taxon>Magnoliopsida</taxon>
        <taxon>eudicotyledons</taxon>
        <taxon>Gunneridae</taxon>
        <taxon>Pentapetalae</taxon>
        <taxon>rosids</taxon>
        <taxon>malvids</taxon>
        <taxon>Brassicales</taxon>
        <taxon>Brassicaceae</taxon>
        <taxon>Brassiceae</taxon>
        <taxon>Brassica</taxon>
    </lineage>
</organism>
<dbReference type="AlphaFoldDB" id="A0A3P5YUM0"/>
<accession>A0A3P5YUM0</accession>
<protein>
    <submittedName>
        <fullName evidence="2">Uncharacterized protein</fullName>
    </submittedName>
</protein>
<feature type="region of interest" description="Disordered" evidence="1">
    <location>
        <begin position="62"/>
        <end position="86"/>
    </location>
</feature>
<gene>
    <name evidence="2" type="ORF">BRAA06T25495Z</name>
</gene>
<dbReference type="EMBL" id="LR031569">
    <property type="protein sequence ID" value="VDC66955.1"/>
    <property type="molecule type" value="Genomic_DNA"/>
</dbReference>
<sequence>MCADGQPQTAHVGQNHPNSPRKGQRAESKDQPTDVLCVLTDTHGHPRTATDVLCVLTDSHGQPRTATDVIPRGPKSPKQSTGRATVQGPRTNVLICVLMDRHERPVCADGHTRTATDVLCMLTDTHGRPVCADGHPRTSCVC</sequence>
<reference evidence="2" key="1">
    <citation type="submission" date="2018-11" db="EMBL/GenBank/DDBJ databases">
        <authorList>
            <consortium name="Genoscope - CEA"/>
            <person name="William W."/>
        </authorList>
    </citation>
    <scope>NUCLEOTIDE SEQUENCE</scope>
</reference>
<name>A0A3P5YUM0_BRACM</name>
<feature type="compositionally biased region" description="Polar residues" evidence="1">
    <location>
        <begin position="1"/>
        <end position="18"/>
    </location>
</feature>